<dbReference type="Pfam" id="PF25917">
    <property type="entry name" value="BSH_RND"/>
    <property type="match status" value="1"/>
</dbReference>
<accession>A0A518N1B3</accession>
<keyword evidence="11" id="KW-1185">Reference proteome</keyword>
<dbReference type="KEGG" id="lug:FPZ22_01360"/>
<reference evidence="10 11" key="1">
    <citation type="submission" date="2019-07" db="EMBL/GenBank/DDBJ databases">
        <title>Full genome sequence of Luteimonas sp. Gr-4.</title>
        <authorList>
            <person name="Im W.-T."/>
        </authorList>
    </citation>
    <scope>NUCLEOTIDE SEQUENCE [LARGE SCALE GENOMIC DNA]</scope>
    <source>
        <strain evidence="10 11">Gr-4</strain>
    </source>
</reference>
<dbReference type="Proteomes" id="UP000316584">
    <property type="component" value="Chromosome"/>
</dbReference>
<dbReference type="Gene3D" id="2.40.50.100">
    <property type="match status" value="1"/>
</dbReference>
<evidence type="ECO:0000259" key="7">
    <source>
        <dbReference type="Pfam" id="PF25917"/>
    </source>
</evidence>
<name>A0A518N1B3_9GAMM</name>
<dbReference type="InterPro" id="IPR058637">
    <property type="entry name" value="YknX-like_C"/>
</dbReference>
<feature type="chain" id="PRO_5021771499" evidence="6">
    <location>
        <begin position="28"/>
        <end position="382"/>
    </location>
</feature>
<keyword evidence="4" id="KW-0105">Cadmium resistance</keyword>
<dbReference type="NCBIfam" id="TIGR01730">
    <property type="entry name" value="RND_mfp"/>
    <property type="match status" value="1"/>
</dbReference>
<comment type="function">
    <text evidence="5">CzcA and CzcB together would act in zinc efflux nearly as effectively as the complete czc efflux system (CzcABC). The CzcB protein is thought to funnel zinc cations to the CzcA transport protein.</text>
</comment>
<dbReference type="FunFam" id="2.40.420.20:FF:000006">
    <property type="entry name" value="RND family efflux transporter MFP subunit"/>
    <property type="match status" value="1"/>
</dbReference>
<gene>
    <name evidence="10" type="ORF">FPZ22_01360</name>
</gene>
<dbReference type="InterPro" id="IPR058625">
    <property type="entry name" value="MdtA-like_BSH"/>
</dbReference>
<evidence type="ECO:0000256" key="4">
    <source>
        <dbReference type="ARBA" id="ARBA00043263"/>
    </source>
</evidence>
<dbReference type="InterPro" id="IPR058792">
    <property type="entry name" value="Beta-barrel_RND_2"/>
</dbReference>
<dbReference type="EMBL" id="CP042218">
    <property type="protein sequence ID" value="QDW65711.1"/>
    <property type="molecule type" value="Genomic_DNA"/>
</dbReference>
<evidence type="ECO:0000313" key="11">
    <source>
        <dbReference type="Proteomes" id="UP000316584"/>
    </source>
</evidence>
<dbReference type="FunFam" id="2.40.30.170:FF:000010">
    <property type="entry name" value="Efflux RND transporter periplasmic adaptor subunit"/>
    <property type="match status" value="1"/>
</dbReference>
<keyword evidence="6" id="KW-0732">Signal</keyword>
<dbReference type="Gene3D" id="2.40.30.170">
    <property type="match status" value="1"/>
</dbReference>
<dbReference type="GO" id="GO:0046686">
    <property type="term" value="P:response to cadmium ion"/>
    <property type="evidence" value="ECO:0007669"/>
    <property type="project" value="UniProtKB-KW"/>
</dbReference>
<dbReference type="InterPro" id="IPR006143">
    <property type="entry name" value="RND_pump_MFP"/>
</dbReference>
<dbReference type="OrthoDB" id="9806939at2"/>
<dbReference type="Gene3D" id="1.10.287.470">
    <property type="entry name" value="Helix hairpin bin"/>
    <property type="match status" value="1"/>
</dbReference>
<keyword evidence="2" id="KW-0813">Transport</keyword>
<dbReference type="PANTHER" id="PTHR30469:SF38">
    <property type="entry name" value="HLYD FAMILY SECRETION PROTEIN"/>
    <property type="match status" value="1"/>
</dbReference>
<evidence type="ECO:0000256" key="1">
    <source>
        <dbReference type="ARBA" id="ARBA00009477"/>
    </source>
</evidence>
<sequence>MSVPRPVVRRSIAGSALVLLAATLLLAGCGSRADNGAAKKGDEGPPPVTVEAVAAEPRPMAASYVGTASLEARAESQVVAKTSGVALEVLVVEGEVVRAGQVLVRIDPDRARLNLAQIDAQVKKLEANYRRASELVKQQMVSVGDHDQLRYDLENARAAWRLAQLELSYTNVTAPISGVVASRSIKAGNFVQINTPIIRIVDNSRLEATLNVPERDLTTLREGLPVRMQVDALPGRTFEGTVDRIAPVVDAGSGTFRVVCAFDPDGGAAQPGVLQPGMFARIRIDYDSRAAALAIPRAALLEDDGEAAVYVVRDGTAVRTSITTGYVDGGFIEVREGLAEGDRVVTAGKAALREGSAVQVIGDAPAEVADAGADDKADGSRQ</sequence>
<feature type="domain" description="YknX-like C-terminal permuted SH3-like" evidence="9">
    <location>
        <begin position="292"/>
        <end position="360"/>
    </location>
</feature>
<dbReference type="PANTHER" id="PTHR30469">
    <property type="entry name" value="MULTIDRUG RESISTANCE PROTEIN MDTA"/>
    <property type="match status" value="1"/>
</dbReference>
<dbReference type="Gene3D" id="2.40.420.20">
    <property type="match status" value="1"/>
</dbReference>
<protein>
    <submittedName>
        <fullName evidence="10">Efflux RND transporter periplasmic adaptor subunit</fullName>
    </submittedName>
</protein>
<evidence type="ECO:0000256" key="3">
    <source>
        <dbReference type="ARBA" id="ARBA00022833"/>
    </source>
</evidence>
<feature type="signal peptide" evidence="6">
    <location>
        <begin position="1"/>
        <end position="27"/>
    </location>
</feature>
<dbReference type="Pfam" id="PF25989">
    <property type="entry name" value="YknX_C"/>
    <property type="match status" value="1"/>
</dbReference>
<dbReference type="SUPFAM" id="SSF111369">
    <property type="entry name" value="HlyD-like secretion proteins"/>
    <property type="match status" value="1"/>
</dbReference>
<feature type="domain" description="CusB-like beta-barrel" evidence="8">
    <location>
        <begin position="210"/>
        <end position="285"/>
    </location>
</feature>
<evidence type="ECO:0000256" key="2">
    <source>
        <dbReference type="ARBA" id="ARBA00022448"/>
    </source>
</evidence>
<evidence type="ECO:0000313" key="10">
    <source>
        <dbReference type="EMBL" id="QDW65711.1"/>
    </source>
</evidence>
<dbReference type="PROSITE" id="PS51257">
    <property type="entry name" value="PROKAR_LIPOPROTEIN"/>
    <property type="match status" value="1"/>
</dbReference>
<keyword evidence="3" id="KW-0862">Zinc</keyword>
<comment type="similarity">
    <text evidence="1">Belongs to the membrane fusion protein (MFP) (TC 8.A.1) family.</text>
</comment>
<dbReference type="GO" id="GO:1990281">
    <property type="term" value="C:efflux pump complex"/>
    <property type="evidence" value="ECO:0007669"/>
    <property type="project" value="TreeGrafter"/>
</dbReference>
<dbReference type="Pfam" id="PF25954">
    <property type="entry name" value="Beta-barrel_RND_2"/>
    <property type="match status" value="1"/>
</dbReference>
<evidence type="ECO:0000256" key="6">
    <source>
        <dbReference type="SAM" id="SignalP"/>
    </source>
</evidence>
<evidence type="ECO:0000259" key="9">
    <source>
        <dbReference type="Pfam" id="PF25989"/>
    </source>
</evidence>
<dbReference type="AlphaFoldDB" id="A0A518N1B3"/>
<evidence type="ECO:0000259" key="8">
    <source>
        <dbReference type="Pfam" id="PF25954"/>
    </source>
</evidence>
<evidence type="ECO:0000256" key="5">
    <source>
        <dbReference type="ARBA" id="ARBA00058766"/>
    </source>
</evidence>
<proteinExistence type="inferred from homology"/>
<dbReference type="GO" id="GO:0015562">
    <property type="term" value="F:efflux transmembrane transporter activity"/>
    <property type="evidence" value="ECO:0007669"/>
    <property type="project" value="TreeGrafter"/>
</dbReference>
<dbReference type="RefSeq" id="WP_144889576.1">
    <property type="nucleotide sequence ID" value="NZ_CP042218.1"/>
</dbReference>
<feature type="domain" description="Multidrug resistance protein MdtA-like barrel-sandwich hybrid" evidence="7">
    <location>
        <begin position="77"/>
        <end position="199"/>
    </location>
</feature>
<organism evidence="10 11">
    <name type="scientific">Luteimonas granuli</name>
    <dbReference type="NCBI Taxonomy" id="1176533"/>
    <lineage>
        <taxon>Bacteria</taxon>
        <taxon>Pseudomonadati</taxon>
        <taxon>Pseudomonadota</taxon>
        <taxon>Gammaproteobacteria</taxon>
        <taxon>Lysobacterales</taxon>
        <taxon>Lysobacteraceae</taxon>
        <taxon>Luteimonas</taxon>
    </lineage>
</organism>